<reference evidence="4 5" key="1">
    <citation type="submission" date="2014-06" db="EMBL/GenBank/DDBJ databases">
        <title>Draft genome sequence of Paenibacillus sp. MSt1.</title>
        <authorList>
            <person name="Aw Y.K."/>
            <person name="Ong K.S."/>
            <person name="Gan H.M."/>
            <person name="Lee S.M."/>
        </authorList>
    </citation>
    <scope>NUCLEOTIDE SEQUENCE [LARGE SCALE GENOMIC DNA]</scope>
    <source>
        <strain evidence="4 5">MSt1</strain>
    </source>
</reference>
<name>A0A081P6I9_9BACL</name>
<evidence type="ECO:0000256" key="2">
    <source>
        <dbReference type="SAM" id="SignalP"/>
    </source>
</evidence>
<accession>A0A081P6I9</accession>
<dbReference type="GO" id="GO:0071281">
    <property type="term" value="P:cellular response to iron ion"/>
    <property type="evidence" value="ECO:0007669"/>
    <property type="project" value="TreeGrafter"/>
</dbReference>
<dbReference type="SUPFAM" id="SSF53807">
    <property type="entry name" value="Helical backbone' metal receptor"/>
    <property type="match status" value="1"/>
</dbReference>
<dbReference type="EMBL" id="JNVM01000006">
    <property type="protein sequence ID" value="KEQ26312.1"/>
    <property type="molecule type" value="Genomic_DNA"/>
</dbReference>
<evidence type="ECO:0000259" key="3">
    <source>
        <dbReference type="PROSITE" id="PS50983"/>
    </source>
</evidence>
<dbReference type="AlphaFoldDB" id="A0A081P6I9"/>
<sequence length="345" mass="38632">MKKQVSVILTIVFCLTVLAACSQKTAEPAASNRNRSEAVQSNSIEKSHYPLTLYIYNNEGKKIQQTIEKEPQRVVVIGQGLAELMIHFGEEKRIAGLAYLDKSYSSYEKQIKQLPLLTDMWPSKESILALQPDLIVSMSSAFTNERLGDISFWNKRGIAVVTGINYTVGRTIDSFFEDIEKLGTALNIEEKTNIFVKDQKSRIESIRKKATQATDKPRVLLFAGGQNDTYYYYGPTLCVIDEMIEGAGGEYIKVSKDTYVEMSAESILSVNPDKLVITEFQKSDSEAAKNKLLLNPVLRNVTAVKNKQVMVADYTNAIRGSLGLADLYEDVARFIHPELFKGEQT</sequence>
<protein>
    <submittedName>
        <fullName evidence="4">Iron ABC transporter substrate-binding protein</fullName>
    </submittedName>
</protein>
<dbReference type="PANTHER" id="PTHR30535:SF34">
    <property type="entry name" value="MOLYBDATE-BINDING PROTEIN MOLA"/>
    <property type="match status" value="1"/>
</dbReference>
<feature type="signal peptide" evidence="2">
    <location>
        <begin position="1"/>
        <end position="19"/>
    </location>
</feature>
<dbReference type="PROSITE" id="PS50983">
    <property type="entry name" value="FE_B12_PBP"/>
    <property type="match status" value="1"/>
</dbReference>
<evidence type="ECO:0000256" key="1">
    <source>
        <dbReference type="ARBA" id="ARBA00008814"/>
    </source>
</evidence>
<organism evidence="4 5">
    <name type="scientific">Paenibacillus tyrfis</name>
    <dbReference type="NCBI Taxonomy" id="1501230"/>
    <lineage>
        <taxon>Bacteria</taxon>
        <taxon>Bacillati</taxon>
        <taxon>Bacillota</taxon>
        <taxon>Bacilli</taxon>
        <taxon>Bacillales</taxon>
        <taxon>Paenibacillaceae</taxon>
        <taxon>Paenibacillus</taxon>
    </lineage>
</organism>
<dbReference type="PANTHER" id="PTHR30535">
    <property type="entry name" value="VITAMIN B12-BINDING PROTEIN"/>
    <property type="match status" value="1"/>
</dbReference>
<dbReference type="InterPro" id="IPR050902">
    <property type="entry name" value="ABC_Transporter_SBP"/>
</dbReference>
<dbReference type="Gene3D" id="3.40.50.1980">
    <property type="entry name" value="Nitrogenase molybdenum iron protein domain"/>
    <property type="match status" value="2"/>
</dbReference>
<gene>
    <name evidence="4" type="ORF">ET33_31045</name>
</gene>
<proteinExistence type="inferred from homology"/>
<comment type="similarity">
    <text evidence="1">Belongs to the bacterial solute-binding protein 8 family.</text>
</comment>
<dbReference type="PROSITE" id="PS51257">
    <property type="entry name" value="PROKAR_LIPOPROTEIN"/>
    <property type="match status" value="1"/>
</dbReference>
<dbReference type="OrthoDB" id="89746at2"/>
<comment type="caution">
    <text evidence="4">The sequence shown here is derived from an EMBL/GenBank/DDBJ whole genome shotgun (WGS) entry which is preliminary data.</text>
</comment>
<evidence type="ECO:0000313" key="4">
    <source>
        <dbReference type="EMBL" id="KEQ26312.1"/>
    </source>
</evidence>
<dbReference type="Pfam" id="PF01497">
    <property type="entry name" value="Peripla_BP_2"/>
    <property type="match status" value="1"/>
</dbReference>
<dbReference type="eggNOG" id="COG0614">
    <property type="taxonomic scope" value="Bacteria"/>
</dbReference>
<feature type="chain" id="PRO_5038858361" evidence="2">
    <location>
        <begin position="20"/>
        <end position="345"/>
    </location>
</feature>
<dbReference type="InterPro" id="IPR002491">
    <property type="entry name" value="ABC_transptr_periplasmic_BD"/>
</dbReference>
<evidence type="ECO:0000313" key="5">
    <source>
        <dbReference type="Proteomes" id="UP000028123"/>
    </source>
</evidence>
<dbReference type="Proteomes" id="UP000028123">
    <property type="component" value="Unassembled WGS sequence"/>
</dbReference>
<keyword evidence="2" id="KW-0732">Signal</keyword>
<feature type="domain" description="Fe/B12 periplasmic-binding" evidence="3">
    <location>
        <begin position="73"/>
        <end position="339"/>
    </location>
</feature>
<keyword evidence="5" id="KW-1185">Reference proteome</keyword>